<reference evidence="1 2" key="1">
    <citation type="submission" date="2019-07" db="EMBL/GenBank/DDBJ databases">
        <title>Description of 53C-WASEF.</title>
        <authorList>
            <person name="Pitt A."/>
            <person name="Hahn M.W."/>
        </authorList>
    </citation>
    <scope>NUCLEOTIDE SEQUENCE [LARGE SCALE GENOMIC DNA]</scope>
    <source>
        <strain evidence="1 2">53C-WASEF</strain>
    </source>
</reference>
<evidence type="ECO:0008006" key="3">
    <source>
        <dbReference type="Google" id="ProtNLM"/>
    </source>
</evidence>
<dbReference type="OrthoDB" id="2495488at2"/>
<name>A0A556QPH7_9BACT</name>
<proteinExistence type="predicted"/>
<comment type="caution">
    <text evidence="1">The sequence shown here is derived from an EMBL/GenBank/DDBJ whole genome shotgun (WGS) entry which is preliminary data.</text>
</comment>
<gene>
    <name evidence="1" type="ORF">FPL22_04370</name>
</gene>
<evidence type="ECO:0000313" key="2">
    <source>
        <dbReference type="Proteomes" id="UP000315648"/>
    </source>
</evidence>
<accession>A0A556QPH7</accession>
<dbReference type="RefSeq" id="WP_144228882.1">
    <property type="nucleotide sequence ID" value="NZ_CBCRVV010000022.1"/>
</dbReference>
<dbReference type="Proteomes" id="UP000315648">
    <property type="component" value="Unassembled WGS sequence"/>
</dbReference>
<protein>
    <recommendedName>
        <fullName evidence="3">Glycosyl hydrolase-like 10 domain-containing protein</fullName>
    </recommendedName>
</protein>
<keyword evidence="2" id="KW-1185">Reference proteome</keyword>
<organism evidence="1 2">
    <name type="scientific">Rariglobus hedericola</name>
    <dbReference type="NCBI Taxonomy" id="2597822"/>
    <lineage>
        <taxon>Bacteria</taxon>
        <taxon>Pseudomonadati</taxon>
        <taxon>Verrucomicrobiota</taxon>
        <taxon>Opitutia</taxon>
        <taxon>Opitutales</taxon>
        <taxon>Opitutaceae</taxon>
        <taxon>Rariglobus</taxon>
    </lineage>
</organism>
<dbReference type="AlphaFoldDB" id="A0A556QPH7"/>
<evidence type="ECO:0000313" key="1">
    <source>
        <dbReference type="EMBL" id="TSJ78541.1"/>
    </source>
</evidence>
<dbReference type="EMBL" id="VMBG01000001">
    <property type="protein sequence ID" value="TSJ78541.1"/>
    <property type="molecule type" value="Genomic_DNA"/>
</dbReference>
<sequence length="637" mass="71904">MLSRLKTTRGGKAVAPVVDIFPQITMGHHDDARIAEEMRLLKSLGFERVYFVLCNPGYPMFSNPVLALHPPDLPGLENHSFRSIASLGDPNFAYVHHCRRLGMEAYAILKPYEGGGGVTVPHGAQLSWNTPRVPDVGGDRVGFDNLLGRRPELRVKRKPDPDYERLMAQPVEKIIAQFCVEDIPDAESAKTPGESVSVQVKFHLFISADNGAYSRYEKPLSVSETVAPERVIDPNGFPIFVERKQCRSFVLTGFSFSPDVRYFALVVECGSKLHTIPQSMVGLHSAEGPLPSTVSTHIRHGGNPVQAARPPGERIWGMEQHPRVEESFAAAIAGLSEWGFEHEWHGAGFWGPGWSSSCAFGIARGKLQWMKGTPCEAYPEVREYWLDWVRKCIDMGFDGVDLRLQNHSGMVSDYVNYGYNEPIIEAYQTKYGVDILRDEADPLKVMAVRGDFFTRFVEQASVLLHQAGRKLQIHLRNCHEKPRLSTEFNELGFWAMPKIWLEQWRHLVDLADEITLKDYHFNRYDPTVAIDIKRYARSQGKRVWVHCYLSQGRELNAQFFNRVESDENVNGILLYEVSHAERGDVNFGLIEQCGPVGFHQPNERILRTIMKQCGFGELAGKAGAREIEIQRKGVSVL</sequence>